<proteinExistence type="predicted"/>
<dbReference type="AlphaFoldDB" id="F8N5V4"/>
<dbReference type="RefSeq" id="WP_007573055.1">
    <property type="nucleotide sequence ID" value="NZ_BPTS01000001.1"/>
</dbReference>
<evidence type="ECO:0008006" key="3">
    <source>
        <dbReference type="Google" id="ProtNLM"/>
    </source>
</evidence>
<dbReference type="OrthoDB" id="1092424at2"/>
<organism evidence="1 2">
    <name type="scientific">Hallella multisaccharivorax DSM 17128</name>
    <dbReference type="NCBI Taxonomy" id="688246"/>
    <lineage>
        <taxon>Bacteria</taxon>
        <taxon>Pseudomonadati</taxon>
        <taxon>Bacteroidota</taxon>
        <taxon>Bacteroidia</taxon>
        <taxon>Bacteroidales</taxon>
        <taxon>Prevotellaceae</taxon>
        <taxon>Hallella</taxon>
    </lineage>
</organism>
<keyword evidence="2" id="KW-1185">Reference proteome</keyword>
<sequence length="155" mass="17734">MTGIKYITFVVVLFLMSACDKNEITDKLIGINPSIINLSNEQPESYFQLAKGDYNIEGFFLFYNENETPISVSIDKEIRKKEQFTITMPNGNEAKFLCKNGIILKIELGFMTLSKVGYGKYKILYNENTKQKRPFSMTIGFFVPDGISTVHILFK</sequence>
<name>F8N5V4_9BACT</name>
<protein>
    <recommendedName>
        <fullName evidence="3">Lipoprotein</fullName>
    </recommendedName>
</protein>
<dbReference type="EMBL" id="GL945017">
    <property type="protein sequence ID" value="EGN56116.1"/>
    <property type="molecule type" value="Genomic_DNA"/>
</dbReference>
<gene>
    <name evidence="1" type="ORF">Premu_0641</name>
</gene>
<dbReference type="PROSITE" id="PS51257">
    <property type="entry name" value="PROKAR_LIPOPROTEIN"/>
    <property type="match status" value="1"/>
</dbReference>
<dbReference type="Proteomes" id="UP000002772">
    <property type="component" value="Unassembled WGS sequence"/>
</dbReference>
<dbReference type="HOGENOM" id="CLU_1881582_0_0_10"/>
<evidence type="ECO:0000313" key="1">
    <source>
        <dbReference type="EMBL" id="EGN56116.1"/>
    </source>
</evidence>
<evidence type="ECO:0000313" key="2">
    <source>
        <dbReference type="Proteomes" id="UP000002772"/>
    </source>
</evidence>
<accession>F8N5V4</accession>
<reference evidence="2" key="1">
    <citation type="journal article" date="2011" name="Stand. Genomic Sci.">
        <title>Non-contiguous finished genome sequence of the opportunistic oral pathogen Prevotella multisaccharivorax type strain (PPPA20).</title>
        <authorList>
            <person name="Pati A."/>
            <person name="Gronow S."/>
            <person name="Lu M."/>
            <person name="Lapidus A."/>
            <person name="Nolan M."/>
            <person name="Lucas S."/>
            <person name="Hammon N."/>
            <person name="Deshpande S."/>
            <person name="Cheng J.F."/>
            <person name="Tapia R."/>
            <person name="Han C."/>
            <person name="Goodwin L."/>
            <person name="Pitluck S."/>
            <person name="Liolios K."/>
            <person name="Pagani I."/>
            <person name="Mavromatis K."/>
            <person name="Mikhailova N."/>
            <person name="Huntemann M."/>
            <person name="Chen A."/>
            <person name="Palaniappan K."/>
            <person name="Land M."/>
            <person name="Hauser L."/>
            <person name="Detter J.C."/>
            <person name="Brambilla E.M."/>
            <person name="Rohde M."/>
            <person name="Goker M."/>
            <person name="Woyke T."/>
            <person name="Bristow J."/>
            <person name="Eisen J.A."/>
            <person name="Markowitz V."/>
            <person name="Hugenholtz P."/>
            <person name="Kyrpides N.C."/>
            <person name="Klenk H.P."/>
            <person name="Ivanova N."/>
        </authorList>
    </citation>
    <scope>NUCLEOTIDE SEQUENCE [LARGE SCALE GENOMIC DNA]</scope>
    <source>
        <strain evidence="2">DSM 17128</strain>
    </source>
</reference>